<evidence type="ECO:0000259" key="1">
    <source>
        <dbReference type="Pfam" id="PF05838"/>
    </source>
</evidence>
<dbReference type="AlphaFoldDB" id="A0A0N0XID4"/>
<dbReference type="SUPFAM" id="SSF53955">
    <property type="entry name" value="Lysozyme-like"/>
    <property type="match status" value="1"/>
</dbReference>
<name>A0A0N0XID4_9NEIS</name>
<proteinExistence type="predicted"/>
<dbReference type="RefSeq" id="WP_053938069.1">
    <property type="nucleotide sequence ID" value="NZ_LAQT01000009.1"/>
</dbReference>
<dbReference type="PATRIC" id="fig|857265.3.peg.2487"/>
<sequence>MAQLDLFFKHLLEFEGGFVNNPADPGGATNKGITLATFQIHAQPLLGIPPNLANLKALTDEQAFKIYKAAYWDVLHGDEIPDQPLAEILFDFYVNAGGNAVRLLQKLLNEKPTGAMLNADGLFGAATLKALLAAEPVDLYRRYKAGRRAYYQDLAARRPALAQFLKGWLRRTDSFADR</sequence>
<dbReference type="Gene3D" id="1.20.141.10">
    <property type="entry name" value="Chitosanase, subunit A, domain 1"/>
    <property type="match status" value="1"/>
</dbReference>
<dbReference type="InterPro" id="IPR018537">
    <property type="entry name" value="Peptidoglycan-bd_3"/>
</dbReference>
<dbReference type="InterPro" id="IPR008565">
    <property type="entry name" value="TtsA-like_GH18_dom"/>
</dbReference>
<dbReference type="EMBL" id="LAQT01000009">
    <property type="protein sequence ID" value="KPC52581.1"/>
    <property type="molecule type" value="Genomic_DNA"/>
</dbReference>
<accession>A0A0N0XID4</accession>
<evidence type="ECO:0000313" key="3">
    <source>
        <dbReference type="EMBL" id="KPC52581.1"/>
    </source>
</evidence>
<feature type="domain" description="TtsA-like Glycoside hydrolase family 108" evidence="1">
    <location>
        <begin position="9"/>
        <end position="97"/>
    </location>
</feature>
<dbReference type="Pfam" id="PF09374">
    <property type="entry name" value="PG_binding_3"/>
    <property type="match status" value="1"/>
</dbReference>
<dbReference type="CDD" id="cd13926">
    <property type="entry name" value="N-acetylmuramidase_GH108"/>
    <property type="match status" value="1"/>
</dbReference>
<evidence type="ECO:0000313" key="4">
    <source>
        <dbReference type="Proteomes" id="UP000037939"/>
    </source>
</evidence>
<dbReference type="STRING" id="857265.WG78_12075"/>
<feature type="domain" description="Peptidoglycan binding" evidence="2">
    <location>
        <begin position="99"/>
        <end position="172"/>
    </location>
</feature>
<dbReference type="InterPro" id="IPR023346">
    <property type="entry name" value="Lysozyme-like_dom_sf"/>
</dbReference>
<dbReference type="OrthoDB" id="9815229at2"/>
<evidence type="ECO:0000259" key="2">
    <source>
        <dbReference type="Pfam" id="PF09374"/>
    </source>
</evidence>
<protein>
    <submittedName>
        <fullName evidence="3">Putative Peptidoglycan domain protein</fullName>
    </submittedName>
</protein>
<keyword evidence="4" id="KW-1185">Reference proteome</keyword>
<dbReference type="Pfam" id="PF05838">
    <property type="entry name" value="Glyco_hydro_108"/>
    <property type="match status" value="1"/>
</dbReference>
<comment type="caution">
    <text evidence="3">The sequence shown here is derived from an EMBL/GenBank/DDBJ whole genome shotgun (WGS) entry which is preliminary data.</text>
</comment>
<organism evidence="3 4">
    <name type="scientific">Amantichitinum ursilacus</name>
    <dbReference type="NCBI Taxonomy" id="857265"/>
    <lineage>
        <taxon>Bacteria</taxon>
        <taxon>Pseudomonadati</taxon>
        <taxon>Pseudomonadota</taxon>
        <taxon>Betaproteobacteria</taxon>
        <taxon>Neisseriales</taxon>
        <taxon>Chitinibacteraceae</taxon>
        <taxon>Amantichitinum</taxon>
    </lineage>
</organism>
<dbReference type="Proteomes" id="UP000037939">
    <property type="component" value="Unassembled WGS sequence"/>
</dbReference>
<reference evidence="3 4" key="1">
    <citation type="submission" date="2015-07" db="EMBL/GenBank/DDBJ databases">
        <title>Draft genome sequence of the Amantichitinum ursilacus IGB-41, a new chitin-degrading bacterium.</title>
        <authorList>
            <person name="Kirstahler P."/>
            <person name="Guenther M."/>
            <person name="Grumaz C."/>
            <person name="Rupp S."/>
            <person name="Zibek S."/>
            <person name="Sohn K."/>
        </authorList>
    </citation>
    <scope>NUCLEOTIDE SEQUENCE [LARGE SCALE GENOMIC DNA]</scope>
    <source>
        <strain evidence="3 4">IGB-41</strain>
    </source>
</reference>
<gene>
    <name evidence="3" type="ORF">WG78_12075</name>
</gene>